<reference evidence="3" key="1">
    <citation type="journal article" date="2018" name="Nat. Microbiol.">
        <title>Leveraging single-cell genomics to expand the fungal tree of life.</title>
        <authorList>
            <person name="Ahrendt S.R."/>
            <person name="Quandt C.A."/>
            <person name="Ciobanu D."/>
            <person name="Clum A."/>
            <person name="Salamov A."/>
            <person name="Andreopoulos B."/>
            <person name="Cheng J.F."/>
            <person name="Woyke T."/>
            <person name="Pelin A."/>
            <person name="Henrissat B."/>
            <person name="Reynolds N.K."/>
            <person name="Benny G.L."/>
            <person name="Smith M.E."/>
            <person name="James T.Y."/>
            <person name="Grigoriev I.V."/>
        </authorList>
    </citation>
    <scope>NUCLEOTIDE SEQUENCE [LARGE SCALE GENOMIC DNA]</scope>
    <source>
        <strain evidence="3">Benny S71-1</strain>
    </source>
</reference>
<dbReference type="Proteomes" id="UP000278143">
    <property type="component" value="Unassembled WGS sequence"/>
</dbReference>
<evidence type="ECO:0000313" key="2">
    <source>
        <dbReference type="EMBL" id="RKP22562.1"/>
    </source>
</evidence>
<dbReference type="Pfam" id="PF08737">
    <property type="entry name" value="Rgp1"/>
    <property type="match status" value="1"/>
</dbReference>
<feature type="region of interest" description="Disordered" evidence="1">
    <location>
        <begin position="42"/>
        <end position="111"/>
    </location>
</feature>
<organism evidence="2 3">
    <name type="scientific">Syncephalis pseudoplumigaleata</name>
    <dbReference type="NCBI Taxonomy" id="1712513"/>
    <lineage>
        <taxon>Eukaryota</taxon>
        <taxon>Fungi</taxon>
        <taxon>Fungi incertae sedis</taxon>
        <taxon>Zoopagomycota</taxon>
        <taxon>Zoopagomycotina</taxon>
        <taxon>Zoopagomycetes</taxon>
        <taxon>Zoopagales</taxon>
        <taxon>Piptocephalidaceae</taxon>
        <taxon>Syncephalis</taxon>
    </lineage>
</organism>
<dbReference type="EMBL" id="KZ991949">
    <property type="protein sequence ID" value="RKP22562.1"/>
    <property type="molecule type" value="Genomic_DNA"/>
</dbReference>
<name>A0A4P9YT32_9FUNG</name>
<dbReference type="InterPro" id="IPR014848">
    <property type="entry name" value="Rgp1"/>
</dbReference>
<gene>
    <name evidence="2" type="ORF">SYNPS1DRAFT_25651</name>
</gene>
<dbReference type="OrthoDB" id="1918at2759"/>
<accession>A0A4P9YT32</accession>
<keyword evidence="3" id="KW-1185">Reference proteome</keyword>
<proteinExistence type="predicted"/>
<feature type="compositionally biased region" description="Polar residues" evidence="1">
    <location>
        <begin position="42"/>
        <end position="64"/>
    </location>
</feature>
<dbReference type="PANTHER" id="PTHR12507">
    <property type="entry name" value="REDUCED GROWTH PHENOTYPE 1 RGP1, YEAST -RELATED"/>
    <property type="match status" value="1"/>
</dbReference>
<dbReference type="AlphaFoldDB" id="A0A4P9YT32"/>
<evidence type="ECO:0000313" key="3">
    <source>
        <dbReference type="Proteomes" id="UP000278143"/>
    </source>
</evidence>
<protein>
    <submittedName>
        <fullName evidence="2">Rgp1-domain-containing protein</fullName>
    </submittedName>
</protein>
<sequence>MSVELSVNLDKNGVYFAGETLSCELTFRYAYQSVVSPVSTTMQPDAQSQADTVTPATSVATSPAPSIRESWASSRYSLDDAPSGKHGRTAEAPSHKTHASEGSIGGASTRTFSRPTRLRSIAASMSTPSTQLLWGFAQIVGVFTIDDVLIRSDAFASLNTRGMYQAIGVNGMVGGFGGGTLGITSPAMGSRQSSDGRATDNKVKLPLFTTPPSIFFTDLTLHAGQEKTYQFELKLPSALPR</sequence>
<evidence type="ECO:0000256" key="1">
    <source>
        <dbReference type="SAM" id="MobiDB-lite"/>
    </source>
</evidence>